<dbReference type="PANTHER" id="PTHR45033">
    <property type="match status" value="1"/>
</dbReference>
<protein>
    <recommendedName>
        <fullName evidence="2">Enoyl reductase (ER) domain-containing protein</fullName>
    </recommendedName>
</protein>
<comment type="caution">
    <text evidence="3">The sequence shown here is derived from an EMBL/GenBank/DDBJ whole genome shotgun (WGS) entry which is preliminary data.</text>
</comment>
<dbReference type="InterPro" id="IPR052711">
    <property type="entry name" value="Zinc_ADH-like"/>
</dbReference>
<gene>
    <name evidence="3" type="ORF">GJ744_003211</name>
</gene>
<dbReference type="InterPro" id="IPR013149">
    <property type="entry name" value="ADH-like_C"/>
</dbReference>
<reference evidence="3" key="1">
    <citation type="submission" date="2020-02" db="EMBL/GenBank/DDBJ databases">
        <authorList>
            <person name="Palmer J.M."/>
        </authorList>
    </citation>
    <scope>NUCLEOTIDE SEQUENCE</scope>
    <source>
        <strain evidence="3">EPUS1.4</strain>
        <tissue evidence="3">Thallus</tissue>
    </source>
</reference>
<dbReference type="EMBL" id="JAACFV010000016">
    <property type="protein sequence ID" value="KAF7511978.1"/>
    <property type="molecule type" value="Genomic_DNA"/>
</dbReference>
<dbReference type="FunFam" id="3.40.50.720:FF:000481">
    <property type="entry name" value="Alcohol dehydrogenase, variant"/>
    <property type="match status" value="1"/>
</dbReference>
<dbReference type="AlphaFoldDB" id="A0A8H7E8C1"/>
<dbReference type="InterPro" id="IPR036291">
    <property type="entry name" value="NAD(P)-bd_dom_sf"/>
</dbReference>
<dbReference type="SMART" id="SM00829">
    <property type="entry name" value="PKS_ER"/>
    <property type="match status" value="1"/>
</dbReference>
<dbReference type="SUPFAM" id="SSF50129">
    <property type="entry name" value="GroES-like"/>
    <property type="match status" value="1"/>
</dbReference>
<dbReference type="InterPro" id="IPR013154">
    <property type="entry name" value="ADH-like_N"/>
</dbReference>
<dbReference type="OrthoDB" id="449487at2759"/>
<organism evidence="3 4">
    <name type="scientific">Endocarpon pusillum</name>
    <dbReference type="NCBI Taxonomy" id="364733"/>
    <lineage>
        <taxon>Eukaryota</taxon>
        <taxon>Fungi</taxon>
        <taxon>Dikarya</taxon>
        <taxon>Ascomycota</taxon>
        <taxon>Pezizomycotina</taxon>
        <taxon>Eurotiomycetes</taxon>
        <taxon>Chaetothyriomycetidae</taxon>
        <taxon>Verrucariales</taxon>
        <taxon>Verrucariaceae</taxon>
        <taxon>Endocarpon</taxon>
    </lineage>
</organism>
<name>A0A8H7E8C1_9EURO</name>
<dbReference type="Gene3D" id="3.90.180.10">
    <property type="entry name" value="Medium-chain alcohol dehydrogenases, catalytic domain"/>
    <property type="match status" value="1"/>
</dbReference>
<feature type="region of interest" description="Disordered" evidence="1">
    <location>
        <begin position="99"/>
        <end position="140"/>
    </location>
</feature>
<dbReference type="SUPFAM" id="SSF51735">
    <property type="entry name" value="NAD(P)-binding Rossmann-fold domains"/>
    <property type="match status" value="1"/>
</dbReference>
<keyword evidence="4" id="KW-1185">Reference proteome</keyword>
<dbReference type="Pfam" id="PF08240">
    <property type="entry name" value="ADH_N"/>
    <property type="match status" value="1"/>
</dbReference>
<evidence type="ECO:0000259" key="2">
    <source>
        <dbReference type="SMART" id="SM00829"/>
    </source>
</evidence>
<dbReference type="Proteomes" id="UP000606974">
    <property type="component" value="Unassembled WGS sequence"/>
</dbReference>
<dbReference type="Pfam" id="PF00107">
    <property type="entry name" value="ADH_zinc_N"/>
    <property type="match status" value="1"/>
</dbReference>
<proteinExistence type="predicted"/>
<sequence>MPQALTITQTPGKPGTVYYPLSITAVPTPSLDRPTQLLLRILTASLNHRDLFIRQHLYPGTSFSPVPLLADGCGLVVAAGAAPSAQSWLGKRVVINPGTGWRDDVHGPEEEEEKEEEGSHGSGRGARYRILGGTEENPNGTGQEYMAIEAGEVEEAPTHLADAEAAALPLTGLTAWRALMVKVGPAKLGTGTRLLVTGIGGGVALMALTFAVAMGTEVWVTSGSEDKIQRAVQLGARGGLSYREDGWEKKLLGLVRDGGNAATTRTPLFDAIVDGAGGDVVEKGAKILKPGGVIVSYGMTLGPKMPFLMQAVLKNIELKGSTMGSRREFQEMIEFVRQKEIKPVISRTVQGLDNIEAIDDLFEDMKKGNQFGKLVIEIARDDGTTTTTTTSGSKL</sequence>
<evidence type="ECO:0000313" key="4">
    <source>
        <dbReference type="Proteomes" id="UP000606974"/>
    </source>
</evidence>
<evidence type="ECO:0000313" key="3">
    <source>
        <dbReference type="EMBL" id="KAF7511978.1"/>
    </source>
</evidence>
<dbReference type="InterPro" id="IPR011032">
    <property type="entry name" value="GroES-like_sf"/>
</dbReference>
<dbReference type="InterPro" id="IPR020843">
    <property type="entry name" value="ER"/>
</dbReference>
<dbReference type="Gene3D" id="3.40.50.720">
    <property type="entry name" value="NAD(P)-binding Rossmann-like Domain"/>
    <property type="match status" value="1"/>
</dbReference>
<evidence type="ECO:0000256" key="1">
    <source>
        <dbReference type="SAM" id="MobiDB-lite"/>
    </source>
</evidence>
<feature type="domain" description="Enoyl reductase (ER)" evidence="2">
    <location>
        <begin position="12"/>
        <end position="376"/>
    </location>
</feature>
<dbReference type="PANTHER" id="PTHR45033:SF3">
    <property type="entry name" value="DEHYDROGENASE, PUTATIVE (AFU_ORTHOLOGUE AFUA_2G13270)-RELATED"/>
    <property type="match status" value="1"/>
</dbReference>
<dbReference type="GO" id="GO:0016491">
    <property type="term" value="F:oxidoreductase activity"/>
    <property type="evidence" value="ECO:0007669"/>
    <property type="project" value="InterPro"/>
</dbReference>
<accession>A0A8H7E8C1</accession>